<dbReference type="EMBL" id="RAVZ01000450">
    <property type="protein sequence ID" value="RKG72703.1"/>
    <property type="molecule type" value="Genomic_DNA"/>
</dbReference>
<dbReference type="AlphaFoldDB" id="A0A3A8I4Y0"/>
<dbReference type="Pfam" id="PF00561">
    <property type="entry name" value="Abhydrolase_1"/>
    <property type="match status" value="1"/>
</dbReference>
<keyword evidence="4" id="KW-0378">Hydrolase</keyword>
<dbReference type="GO" id="GO:0047372">
    <property type="term" value="F:monoacylglycerol lipase activity"/>
    <property type="evidence" value="ECO:0007669"/>
    <property type="project" value="TreeGrafter"/>
</dbReference>
<evidence type="ECO:0000313" key="4">
    <source>
        <dbReference type="EMBL" id="RKG72703.1"/>
    </source>
</evidence>
<name>A0A3A8I4Y0_9BACT</name>
<dbReference type="InterPro" id="IPR029058">
    <property type="entry name" value="AB_hydrolase_fold"/>
</dbReference>
<evidence type="ECO:0000313" key="5">
    <source>
        <dbReference type="Proteomes" id="UP000268094"/>
    </source>
</evidence>
<evidence type="ECO:0000256" key="2">
    <source>
        <dbReference type="PIRSR" id="PIRSR005211-1"/>
    </source>
</evidence>
<comment type="caution">
    <text evidence="4">The sequence shown here is derived from an EMBL/GenBank/DDBJ whole genome shotgun (WGS) entry which is preliminary data.</text>
</comment>
<accession>A0A3A8I4Y0</accession>
<keyword evidence="5" id="KW-1185">Reference proteome</keyword>
<feature type="domain" description="AB hydrolase-1" evidence="3">
    <location>
        <begin position="61"/>
        <end position="299"/>
    </location>
</feature>
<dbReference type="RefSeq" id="WP_120545395.1">
    <property type="nucleotide sequence ID" value="NZ_RAVZ01000450.1"/>
</dbReference>
<protein>
    <submittedName>
        <fullName evidence="4">Hydrolase</fullName>
    </submittedName>
</protein>
<evidence type="ECO:0000259" key="3">
    <source>
        <dbReference type="Pfam" id="PF00561"/>
    </source>
</evidence>
<dbReference type="Gene3D" id="3.40.50.1820">
    <property type="entry name" value="alpha/beta hydrolase"/>
    <property type="match status" value="1"/>
</dbReference>
<sequence length="329" mass="35683">MKFQPTEPFIPAPGIRGANAQTIFASLARPTRSPPLRRERKELPDGDFVDLDSFDGPTGAPHVVVLHGLEGSSQAGYVTEVLRGAAKRGWGATAINFRSCSGEPNRLARAYHSGDTSDTLLVMADVRSRVTGPMLAVGFSLGANVLCRLLEETGDAAPVAAAVSISAPYDLDACCRKLDSGDGFLWFYRKRFLRTLKSKSRAKLRRFPGAFDLKTMQAAHTIRAFDDVVTGPLHGFQGAEHYYREASSGPRLGDIRRPTLLLSSADDPMLVTPVIPRTAPDNPFIHVVLTEHGGHVGFVGGSLLRPSFWAENQALVFFEQVLAQRLAAT</sequence>
<feature type="active site" description="Charge relay system" evidence="2">
    <location>
        <position position="140"/>
    </location>
</feature>
<dbReference type="Proteomes" id="UP000268094">
    <property type="component" value="Unassembled WGS sequence"/>
</dbReference>
<dbReference type="InterPro" id="IPR012020">
    <property type="entry name" value="ABHD4"/>
</dbReference>
<feature type="active site" description="Charge relay system" evidence="2">
    <location>
        <position position="295"/>
    </location>
</feature>
<dbReference type="OrthoDB" id="332676at2"/>
<reference evidence="5" key="1">
    <citation type="submission" date="2018-09" db="EMBL/GenBank/DDBJ databases">
        <authorList>
            <person name="Livingstone P.G."/>
            <person name="Whitworth D.E."/>
        </authorList>
    </citation>
    <scope>NUCLEOTIDE SEQUENCE [LARGE SCALE GENOMIC DNA]</scope>
    <source>
        <strain evidence="5">CA054A</strain>
    </source>
</reference>
<dbReference type="SUPFAM" id="SSF53474">
    <property type="entry name" value="alpha/beta-Hydrolases"/>
    <property type="match status" value="1"/>
</dbReference>
<organism evidence="4 5">
    <name type="scientific">Corallococcus terminator</name>
    <dbReference type="NCBI Taxonomy" id="2316733"/>
    <lineage>
        <taxon>Bacteria</taxon>
        <taxon>Pseudomonadati</taxon>
        <taxon>Myxococcota</taxon>
        <taxon>Myxococcia</taxon>
        <taxon>Myxococcales</taxon>
        <taxon>Cystobacterineae</taxon>
        <taxon>Myxococcaceae</taxon>
        <taxon>Corallococcus</taxon>
    </lineage>
</organism>
<dbReference type="NCBIfam" id="NF008218">
    <property type="entry name" value="PRK10985.1"/>
    <property type="match status" value="1"/>
</dbReference>
<dbReference type="InterPro" id="IPR050960">
    <property type="entry name" value="AB_hydrolase_4_sf"/>
</dbReference>
<dbReference type="PANTHER" id="PTHR10794:SF94">
    <property type="entry name" value="ESTERASE YHET-RELATED"/>
    <property type="match status" value="1"/>
</dbReference>
<dbReference type="PIRSF" id="PIRSF005211">
    <property type="entry name" value="Ab_hydro_YheT"/>
    <property type="match status" value="1"/>
</dbReference>
<dbReference type="InterPro" id="IPR000073">
    <property type="entry name" value="AB_hydrolase_1"/>
</dbReference>
<dbReference type="GO" id="GO:0034338">
    <property type="term" value="F:short-chain carboxylesterase activity"/>
    <property type="evidence" value="ECO:0007669"/>
    <property type="project" value="TreeGrafter"/>
</dbReference>
<evidence type="ECO:0000256" key="1">
    <source>
        <dbReference type="ARBA" id="ARBA00010884"/>
    </source>
</evidence>
<feature type="active site" description="Charge relay system" evidence="2">
    <location>
        <position position="267"/>
    </location>
</feature>
<comment type="similarity">
    <text evidence="1">Belongs to the AB hydrolase superfamily. AB hydrolase 4 family.</text>
</comment>
<gene>
    <name evidence="4" type="ORF">D7V88_37725</name>
</gene>
<dbReference type="PANTHER" id="PTHR10794">
    <property type="entry name" value="ABHYDROLASE DOMAIN-CONTAINING PROTEIN"/>
    <property type="match status" value="1"/>
</dbReference>
<proteinExistence type="inferred from homology"/>